<evidence type="ECO:0008006" key="5">
    <source>
        <dbReference type="Google" id="ProtNLM"/>
    </source>
</evidence>
<evidence type="ECO:0000256" key="1">
    <source>
        <dbReference type="SAM" id="Coils"/>
    </source>
</evidence>
<keyword evidence="1" id="KW-0175">Coiled coil</keyword>
<evidence type="ECO:0000313" key="4">
    <source>
        <dbReference type="Proteomes" id="UP000006201"/>
    </source>
</evidence>
<dbReference type="Pfam" id="PF10975">
    <property type="entry name" value="DUF2802"/>
    <property type="match status" value="1"/>
</dbReference>
<sequence length="132" mass="15328">MIFEVLVLLNLAISFFAFYMIFKGKKNYQLLIEKKDQELTALTQQMTILRSEIEEVRGGLLSIGKRILKLEHTTKELIENQQELKFVDPDSKMYSRAVKMVELGADLDEIIKECELPRAEAELLISLHQQKN</sequence>
<comment type="caution">
    <text evidence="3">The sequence shown here is derived from an EMBL/GenBank/DDBJ whole genome shotgun (WGS) entry which is preliminary data.</text>
</comment>
<evidence type="ECO:0000313" key="3">
    <source>
        <dbReference type="EMBL" id="EAR29511.1"/>
    </source>
</evidence>
<protein>
    <recommendedName>
        <fullName evidence="5">DUF2802 domain-containing protein</fullName>
    </recommendedName>
</protein>
<dbReference type="OrthoDB" id="5600183at2"/>
<dbReference type="RefSeq" id="WP_009837385.1">
    <property type="nucleotide sequence ID" value="NZ_AAOH01000002.1"/>
</dbReference>
<name>A4C6A7_9GAMM</name>
<reference evidence="3 4" key="1">
    <citation type="submission" date="2006-02" db="EMBL/GenBank/DDBJ databases">
        <authorList>
            <person name="Moran M.A."/>
            <person name="Kjelleberg S."/>
            <person name="Egan S."/>
            <person name="Saunders N."/>
            <person name="Thomas T."/>
            <person name="Ferriera S."/>
            <person name="Johnson J."/>
            <person name="Kravitz S."/>
            <person name="Halpern A."/>
            <person name="Remington K."/>
            <person name="Beeson K."/>
            <person name="Tran B."/>
            <person name="Rogers Y.-H."/>
            <person name="Friedman R."/>
            <person name="Venter J.C."/>
        </authorList>
    </citation>
    <scope>NUCLEOTIDE SEQUENCE [LARGE SCALE GENOMIC DNA]</scope>
    <source>
        <strain evidence="3 4">D2</strain>
    </source>
</reference>
<evidence type="ECO:0000256" key="2">
    <source>
        <dbReference type="SAM" id="Phobius"/>
    </source>
</evidence>
<dbReference type="AlphaFoldDB" id="A4C6A7"/>
<feature type="coiled-coil region" evidence="1">
    <location>
        <begin position="25"/>
        <end position="52"/>
    </location>
</feature>
<keyword evidence="2" id="KW-1133">Transmembrane helix</keyword>
<proteinExistence type="predicted"/>
<dbReference type="eggNOG" id="ENOG5032YKY">
    <property type="taxonomic scope" value="Bacteria"/>
</dbReference>
<keyword evidence="4" id="KW-1185">Reference proteome</keyword>
<dbReference type="InterPro" id="IPR021244">
    <property type="entry name" value="DUF2802"/>
</dbReference>
<keyword evidence="2" id="KW-0812">Transmembrane</keyword>
<dbReference type="STRING" id="87626.PTD2_11864"/>
<dbReference type="Proteomes" id="UP000006201">
    <property type="component" value="Unassembled WGS sequence"/>
</dbReference>
<accession>A4C6A7</accession>
<dbReference type="EMBL" id="AAOH01000002">
    <property type="protein sequence ID" value="EAR29511.1"/>
    <property type="molecule type" value="Genomic_DNA"/>
</dbReference>
<keyword evidence="2" id="KW-0472">Membrane</keyword>
<dbReference type="HOGENOM" id="CLU_140401_0_0_6"/>
<feature type="transmembrane region" description="Helical" evidence="2">
    <location>
        <begin position="6"/>
        <end position="22"/>
    </location>
</feature>
<organism evidence="3 4">
    <name type="scientific">Pseudoalteromonas tunicata D2</name>
    <dbReference type="NCBI Taxonomy" id="87626"/>
    <lineage>
        <taxon>Bacteria</taxon>
        <taxon>Pseudomonadati</taxon>
        <taxon>Pseudomonadota</taxon>
        <taxon>Gammaproteobacteria</taxon>
        <taxon>Alteromonadales</taxon>
        <taxon>Pseudoalteromonadaceae</taxon>
        <taxon>Pseudoalteromonas</taxon>
    </lineage>
</organism>
<gene>
    <name evidence="3" type="ORF">PTD2_11864</name>
</gene>